<evidence type="ECO:0000313" key="3">
    <source>
        <dbReference type="Proteomes" id="UP000640531"/>
    </source>
</evidence>
<dbReference type="Gene3D" id="2.130.10.10">
    <property type="entry name" value="YVTN repeat-like/Quinoprotein amine dehydrogenase"/>
    <property type="match status" value="1"/>
</dbReference>
<evidence type="ECO:0000313" key="2">
    <source>
        <dbReference type="EMBL" id="MBD2569272.1"/>
    </source>
</evidence>
<dbReference type="InterPro" id="IPR015943">
    <property type="entry name" value="WD40/YVTN_repeat-like_dom_sf"/>
</dbReference>
<dbReference type="SUPFAM" id="SSF56219">
    <property type="entry name" value="DNase I-like"/>
    <property type="match status" value="1"/>
</dbReference>
<evidence type="ECO:0000259" key="1">
    <source>
        <dbReference type="Pfam" id="PF22494"/>
    </source>
</evidence>
<comment type="caution">
    <text evidence="2">The sequence shown here is derived from an EMBL/GenBank/DDBJ whole genome shotgun (WGS) entry which is preliminary data.</text>
</comment>
<dbReference type="CDD" id="cd04486">
    <property type="entry name" value="YhcR_OBF_like"/>
    <property type="match status" value="1"/>
</dbReference>
<name>A0ABR8FJ88_9NOST</name>
<dbReference type="RefSeq" id="WP_190715895.1">
    <property type="nucleotide sequence ID" value="NZ_JACJST010000013.1"/>
</dbReference>
<organism evidence="2 3">
    <name type="scientific">Anabaena lutea FACHB-196</name>
    <dbReference type="NCBI Taxonomy" id="2692881"/>
    <lineage>
        <taxon>Bacteria</taxon>
        <taxon>Bacillati</taxon>
        <taxon>Cyanobacteriota</taxon>
        <taxon>Cyanophyceae</taxon>
        <taxon>Nostocales</taxon>
        <taxon>Nostocaceae</taxon>
        <taxon>Anabaena</taxon>
    </lineage>
</organism>
<dbReference type="InterPro" id="IPR038081">
    <property type="entry name" value="CalX-like_sf"/>
</dbReference>
<dbReference type="InterPro" id="IPR011044">
    <property type="entry name" value="Quino_amine_DH_bsu"/>
</dbReference>
<dbReference type="InterPro" id="IPR036691">
    <property type="entry name" value="Endo/exonu/phosph_ase_sf"/>
</dbReference>
<proteinExistence type="predicted"/>
<sequence length="1151" mass="117937">MALAAGNIAFVGFNADGNDDFAFVAIVDINAGESITFEDNEWDGSAFNTGEGRFTWTATSPVTAGTIVSISSTSLTSKSASTGTLSTGTIALGNSDESIYAYQGSAATPTFITAISSNAFSNAATGTLTNTGLTAGVNALALSGSIDVAEYNGSRSGQANFASYLSLINNPANWQTQDGAGNQSNDGTAPDVPFSSAAFAIGTVTQPTVNLSVSSNVGTEAGTTVITVTATASSAVSGNQTVNLGVSGTGITASDYYLSNTTITIPNGQTAGSVSFIVADDAVVEATETATLTISTPSAGISLGATTSQNITITNNDSSFLTKVGGITSVNGAEIPAFDPGSDRLFVVAGNTVEFYTVSNTGSLAAAGSLTPGITPPAGTALIPNSVAVKNGVAAVAYAIQNTTTNAQETGKVAFFNAADGSFISAVDVGALPDMLTFTPDGTKVLVANEGEPNSYGQANSVDPEGSVSIIDISGGVVGATVQTATFTSFNSQIASLKAAGVRITGPGATVAQDVEPEYIAVDPDGLTARITLQENNAIAILDIATATITQILPLGSKDHSLPGNGIDASDQDGGINIRNVPVFGLYQPDAIASFTVNGQTYYITANEGDSRNYTGFNEEIRVGNASYVLDPTVFPNATTLKQNANLGRLQLTNATGDTDGDGDIDRIEAFGARSFSIWNANGTQVFDSGDQLEQITATQVPTLFNSDGQAATFDSRSDNKGPEPEGVVIGVINDRTYAFIGLERTGDVIVYDVSNPNQPQFIQYINTPEDVAPEGLTFISAADSPTGKPLLVIANEVSKTVAVFEVNPPVSIRDIQGAGHTSPLVGQNVNGVAGIVTTVANNGFYFQDPNPDNDDRTSEAIFVFTSSAPTVQVGDSITVSGTVTEFRPGGAGGTNNLTITEITSPSITVLSNGNSLPAAIVLGNGGRAIPTTVIDNDSNGQVGNGTFDPDQDGIDFYESLEGMRVQINNPVTVSPTNQFGEIWVLADDGVNATGRTARGGVGISQGDFNPERIQIDDTLTGGTSPNVSVGAQLGTIVGVVDYSFGNYEILPTTAPTVVTPSTLTKEVTNLTPTANQLTIATFNVENLDPGDGATKFNNLANRIVNNLKSPDIITLEEIQDNNGPTNDSVVDASTTYQTLINAIAAAGGPT</sequence>
<accession>A0ABR8FJ88</accession>
<dbReference type="SUPFAM" id="SSF50969">
    <property type="entry name" value="YVTN repeat-like/Quinoprotein amine dehydrogenase"/>
    <property type="match status" value="1"/>
</dbReference>
<dbReference type="Gene3D" id="3.60.10.10">
    <property type="entry name" value="Endonuclease/exonuclease/phosphatase"/>
    <property type="match status" value="1"/>
</dbReference>
<dbReference type="PANTHER" id="PTHR46928:SF1">
    <property type="entry name" value="MESENCHYME-SPECIFIC CELL SURFACE GLYCOPROTEIN"/>
    <property type="match status" value="1"/>
</dbReference>
<dbReference type="NCBIfam" id="NF038117">
    <property type="entry name" value="choice_anch_I"/>
    <property type="match status" value="1"/>
</dbReference>
<protein>
    <submittedName>
        <fullName evidence="2">Choice-of-anchor I family protein</fullName>
    </submittedName>
</protein>
<dbReference type="Proteomes" id="UP000640531">
    <property type="component" value="Unassembled WGS sequence"/>
</dbReference>
<dbReference type="EMBL" id="JACJST010000013">
    <property type="protein sequence ID" value="MBD2569272.1"/>
    <property type="molecule type" value="Genomic_DNA"/>
</dbReference>
<feature type="domain" description="Choice-of-anchor I" evidence="1">
    <location>
        <begin position="329"/>
        <end position="807"/>
    </location>
</feature>
<gene>
    <name evidence="2" type="ORF">H6G59_15470</name>
</gene>
<dbReference type="SUPFAM" id="SSF141072">
    <property type="entry name" value="CalX-like"/>
    <property type="match status" value="1"/>
</dbReference>
<dbReference type="Gene3D" id="2.60.40.2030">
    <property type="match status" value="1"/>
</dbReference>
<dbReference type="Pfam" id="PF22494">
    <property type="entry name" value="choice_anch_I"/>
    <property type="match status" value="1"/>
</dbReference>
<dbReference type="InterPro" id="IPR052956">
    <property type="entry name" value="Mesenchyme-surface_protein"/>
</dbReference>
<reference evidence="2 3" key="1">
    <citation type="journal article" date="2020" name="ISME J.">
        <title>Comparative genomics reveals insights into cyanobacterial evolution and habitat adaptation.</title>
        <authorList>
            <person name="Chen M.Y."/>
            <person name="Teng W.K."/>
            <person name="Zhao L."/>
            <person name="Hu C.X."/>
            <person name="Zhou Y.K."/>
            <person name="Han B.P."/>
            <person name="Song L.R."/>
            <person name="Shu W.S."/>
        </authorList>
    </citation>
    <scope>NUCLEOTIDE SEQUENCE [LARGE SCALE GENOMIC DNA]</scope>
    <source>
        <strain evidence="2 3">FACHB-196</strain>
    </source>
</reference>
<dbReference type="PANTHER" id="PTHR46928">
    <property type="entry name" value="MESENCHYME-SPECIFIC CELL SURFACE GLYCOPROTEIN"/>
    <property type="match status" value="1"/>
</dbReference>
<keyword evidence="3" id="KW-1185">Reference proteome</keyword>
<dbReference type="InterPro" id="IPR055188">
    <property type="entry name" value="Choice_anch_I"/>
</dbReference>